<keyword evidence="4" id="KW-0418">Kinase</keyword>
<dbReference type="PANTHER" id="PTHR46008:SF2">
    <property type="entry name" value="LEAF RUST 10 DISEASE-RESISTANCE LOCUS RECEPTOR-LIKE PROTEIN KINASE-LIKE 1.4"/>
    <property type="match status" value="1"/>
</dbReference>
<accession>A0AAV9F0M4</accession>
<dbReference type="SUPFAM" id="SSF56112">
    <property type="entry name" value="Protein kinase-like (PK-like)"/>
    <property type="match status" value="1"/>
</dbReference>
<dbReference type="Gene3D" id="3.30.200.20">
    <property type="entry name" value="Phosphorylase Kinase, domain 1"/>
    <property type="match status" value="1"/>
</dbReference>
<dbReference type="InterPro" id="IPR011009">
    <property type="entry name" value="Kinase-like_dom_sf"/>
</dbReference>
<reference evidence="4" key="1">
    <citation type="journal article" date="2023" name="Nat. Commun.">
        <title>Diploid and tetraploid genomes of Acorus and the evolution of monocots.</title>
        <authorList>
            <person name="Ma L."/>
            <person name="Liu K.W."/>
            <person name="Li Z."/>
            <person name="Hsiao Y.Y."/>
            <person name="Qi Y."/>
            <person name="Fu T."/>
            <person name="Tang G.D."/>
            <person name="Zhang D."/>
            <person name="Sun W.H."/>
            <person name="Liu D.K."/>
            <person name="Li Y."/>
            <person name="Chen G.Z."/>
            <person name="Liu X.D."/>
            <person name="Liao X.Y."/>
            <person name="Jiang Y.T."/>
            <person name="Yu X."/>
            <person name="Hao Y."/>
            <person name="Huang J."/>
            <person name="Zhao X.W."/>
            <person name="Ke S."/>
            <person name="Chen Y.Y."/>
            <person name="Wu W.L."/>
            <person name="Hsu J.L."/>
            <person name="Lin Y.F."/>
            <person name="Huang M.D."/>
            <person name="Li C.Y."/>
            <person name="Huang L."/>
            <person name="Wang Z.W."/>
            <person name="Zhao X."/>
            <person name="Zhong W.Y."/>
            <person name="Peng D.H."/>
            <person name="Ahmad S."/>
            <person name="Lan S."/>
            <person name="Zhang J.S."/>
            <person name="Tsai W.C."/>
            <person name="Van de Peer Y."/>
            <person name="Liu Z.J."/>
        </authorList>
    </citation>
    <scope>NUCLEOTIDE SEQUENCE</scope>
    <source>
        <strain evidence="4">CP</strain>
    </source>
</reference>
<comment type="caution">
    <text evidence="4">The sequence shown here is derived from an EMBL/GenBank/DDBJ whole genome shotgun (WGS) entry which is preliminary data.</text>
</comment>
<gene>
    <name evidence="4" type="primary">CRK37</name>
    <name evidence="4" type="ORF">QJS10_CPB04g01324</name>
</gene>
<evidence type="ECO:0000256" key="1">
    <source>
        <dbReference type="ARBA" id="ARBA00022741"/>
    </source>
</evidence>
<keyword evidence="1" id="KW-0547">Nucleotide-binding</keyword>
<protein>
    <submittedName>
        <fullName evidence="4">Cysteine-rich receptor-like protein kinase 37</fullName>
    </submittedName>
</protein>
<evidence type="ECO:0000313" key="5">
    <source>
        <dbReference type="Proteomes" id="UP001180020"/>
    </source>
</evidence>
<dbReference type="Proteomes" id="UP001180020">
    <property type="component" value="Unassembled WGS sequence"/>
</dbReference>
<dbReference type="EMBL" id="JAUJYO010000004">
    <property type="protein sequence ID" value="KAK1319580.1"/>
    <property type="molecule type" value="Genomic_DNA"/>
</dbReference>
<evidence type="ECO:0000313" key="4">
    <source>
        <dbReference type="EMBL" id="KAK1319580.1"/>
    </source>
</evidence>
<dbReference type="InterPro" id="IPR043891">
    <property type="entry name" value="SPARK"/>
</dbReference>
<keyword evidence="4" id="KW-0808">Transferase</keyword>
<sequence length="267" mass="29267">MLKWGHINTTHCCSGSLDNLSRSLASHANQTQELFLNRQNWSQCEPQYDQTHAPSIAPCNFDEFYNGSSICSTKIMTNLTSNGGKAAFDALLANCSQFGISSSTPSSQLYDGHVFEDACSACKSAMSYMIDNITKSLGVSDNHTEVEICTLAVVVAFTARQIKDDVLIGDFYRCLSALDREDSANNEQWSGLYRFSIAEIDNAISYYSPRLSLGSGSAGRVFKGVLPSGQIVAIKQIYKSAMSDSFTREVEGLSRIRHPNLVCLFGE</sequence>
<dbReference type="GO" id="GO:0004672">
    <property type="term" value="F:protein kinase activity"/>
    <property type="evidence" value="ECO:0007669"/>
    <property type="project" value="InterPro"/>
</dbReference>
<evidence type="ECO:0000256" key="2">
    <source>
        <dbReference type="ARBA" id="ARBA00022840"/>
    </source>
</evidence>
<proteinExistence type="predicted"/>
<dbReference type="AlphaFoldDB" id="A0AAV9F0M4"/>
<reference evidence="4" key="2">
    <citation type="submission" date="2023-06" db="EMBL/GenBank/DDBJ databases">
        <authorList>
            <person name="Ma L."/>
            <person name="Liu K.-W."/>
            <person name="Li Z."/>
            <person name="Hsiao Y.-Y."/>
            <person name="Qi Y."/>
            <person name="Fu T."/>
            <person name="Tang G."/>
            <person name="Zhang D."/>
            <person name="Sun W.-H."/>
            <person name="Liu D.-K."/>
            <person name="Li Y."/>
            <person name="Chen G.-Z."/>
            <person name="Liu X.-D."/>
            <person name="Liao X.-Y."/>
            <person name="Jiang Y.-T."/>
            <person name="Yu X."/>
            <person name="Hao Y."/>
            <person name="Huang J."/>
            <person name="Zhao X.-W."/>
            <person name="Ke S."/>
            <person name="Chen Y.-Y."/>
            <person name="Wu W.-L."/>
            <person name="Hsu J.-L."/>
            <person name="Lin Y.-F."/>
            <person name="Huang M.-D."/>
            <person name="Li C.-Y."/>
            <person name="Huang L."/>
            <person name="Wang Z.-W."/>
            <person name="Zhao X."/>
            <person name="Zhong W.-Y."/>
            <person name="Peng D.-H."/>
            <person name="Ahmad S."/>
            <person name="Lan S."/>
            <person name="Zhang J.-S."/>
            <person name="Tsai W.-C."/>
            <person name="Van De Peer Y."/>
            <person name="Liu Z.-J."/>
        </authorList>
    </citation>
    <scope>NUCLEOTIDE SEQUENCE</scope>
    <source>
        <strain evidence="4">CP</strain>
        <tissue evidence="4">Leaves</tissue>
    </source>
</reference>
<organism evidence="4 5">
    <name type="scientific">Acorus calamus</name>
    <name type="common">Sweet flag</name>
    <dbReference type="NCBI Taxonomy" id="4465"/>
    <lineage>
        <taxon>Eukaryota</taxon>
        <taxon>Viridiplantae</taxon>
        <taxon>Streptophyta</taxon>
        <taxon>Embryophyta</taxon>
        <taxon>Tracheophyta</taxon>
        <taxon>Spermatophyta</taxon>
        <taxon>Magnoliopsida</taxon>
        <taxon>Liliopsida</taxon>
        <taxon>Acoraceae</taxon>
        <taxon>Acorus</taxon>
    </lineage>
</organism>
<feature type="domain" description="Protein kinase" evidence="3">
    <location>
        <begin position="207"/>
        <end position="267"/>
    </location>
</feature>
<keyword evidence="2" id="KW-0067">ATP-binding</keyword>
<name>A0AAV9F0M4_ACOCL</name>
<evidence type="ECO:0000259" key="3">
    <source>
        <dbReference type="PROSITE" id="PS50011"/>
    </source>
</evidence>
<dbReference type="InterPro" id="IPR001245">
    <property type="entry name" value="Ser-Thr/Tyr_kinase_cat_dom"/>
</dbReference>
<dbReference type="Pfam" id="PF07714">
    <property type="entry name" value="PK_Tyr_Ser-Thr"/>
    <property type="match status" value="1"/>
</dbReference>
<dbReference type="InterPro" id="IPR000719">
    <property type="entry name" value="Prot_kinase_dom"/>
</dbReference>
<dbReference type="PROSITE" id="PS50011">
    <property type="entry name" value="PROTEIN_KINASE_DOM"/>
    <property type="match status" value="1"/>
</dbReference>
<dbReference type="Pfam" id="PF19160">
    <property type="entry name" value="SPARK"/>
    <property type="match status" value="1"/>
</dbReference>
<dbReference type="GO" id="GO:0005524">
    <property type="term" value="F:ATP binding"/>
    <property type="evidence" value="ECO:0007669"/>
    <property type="project" value="UniProtKB-KW"/>
</dbReference>
<keyword evidence="5" id="KW-1185">Reference proteome</keyword>
<dbReference type="PANTHER" id="PTHR46008">
    <property type="entry name" value="LEAF RUST 10 DISEASE-RESISTANCE LOCUS RECEPTOR-LIKE PROTEIN KINASE-LIKE 1.4"/>
    <property type="match status" value="1"/>
</dbReference>
<keyword evidence="4" id="KW-0675">Receptor</keyword>